<keyword evidence="7 12" id="KW-0808">Transferase</keyword>
<dbReference type="PANTHER" id="PTHR20941:SF1">
    <property type="entry name" value="FOLIC ACID SYNTHESIS PROTEIN FOL1"/>
    <property type="match status" value="1"/>
</dbReference>
<dbReference type="KEGG" id="zal:AZF00_03445"/>
<dbReference type="UniPathway" id="UPA00077">
    <property type="reaction ID" value="UER00156"/>
</dbReference>
<evidence type="ECO:0000256" key="1">
    <source>
        <dbReference type="ARBA" id="ARBA00000012"/>
    </source>
</evidence>
<evidence type="ECO:0000256" key="7">
    <source>
        <dbReference type="ARBA" id="ARBA00022679"/>
    </source>
</evidence>
<keyword evidence="9 12" id="KW-0460">Magnesium</keyword>
<protein>
    <recommendedName>
        <fullName evidence="6 12">Dihydropteroate synthase</fullName>
        <shortName evidence="12">DHPS</shortName>
        <ecNumber evidence="5 12">2.5.1.15</ecNumber>
    </recommendedName>
    <alternativeName>
        <fullName evidence="11 12">Dihydropteroate pyrophosphorylase</fullName>
    </alternativeName>
</protein>
<evidence type="ECO:0000256" key="6">
    <source>
        <dbReference type="ARBA" id="ARBA00016919"/>
    </source>
</evidence>
<dbReference type="InterPro" id="IPR006390">
    <property type="entry name" value="DHP_synth_dom"/>
</dbReference>
<comment type="catalytic activity">
    <reaction evidence="1">
        <text>(7,8-dihydropterin-6-yl)methyl diphosphate + 4-aminobenzoate = 7,8-dihydropteroate + diphosphate</text>
        <dbReference type="Rhea" id="RHEA:19949"/>
        <dbReference type="ChEBI" id="CHEBI:17836"/>
        <dbReference type="ChEBI" id="CHEBI:17839"/>
        <dbReference type="ChEBI" id="CHEBI:33019"/>
        <dbReference type="ChEBI" id="CHEBI:72950"/>
        <dbReference type="EC" id="2.5.1.15"/>
    </reaction>
</comment>
<dbReference type="GO" id="GO:0046656">
    <property type="term" value="P:folic acid biosynthetic process"/>
    <property type="evidence" value="ECO:0007669"/>
    <property type="project" value="UniProtKB-KW"/>
</dbReference>
<name>A0A127M2F6_9GAMM</name>
<evidence type="ECO:0000259" key="13">
    <source>
        <dbReference type="PROSITE" id="PS50972"/>
    </source>
</evidence>
<dbReference type="PROSITE" id="PS00792">
    <property type="entry name" value="DHPS_1"/>
    <property type="match status" value="1"/>
</dbReference>
<evidence type="ECO:0000256" key="2">
    <source>
        <dbReference type="ARBA" id="ARBA00001946"/>
    </source>
</evidence>
<dbReference type="InterPro" id="IPR045031">
    <property type="entry name" value="DHP_synth-like"/>
</dbReference>
<feature type="domain" description="Pterin-binding" evidence="13">
    <location>
        <begin position="22"/>
        <end position="278"/>
    </location>
</feature>
<sequence>MHSFQSSSQLRCGDRLLDLRKPQVMAIINVTPDSFSDGGKYHAGSALLDKILAQVDLACAEGAGLIDIGGESTRPGAAPVSEAEECQRVLPVVEAIAQRFDVAISVDTSNATVMRESAVLGAALINDVRALQQPNALQEAAASGLPVCLMHMRGDPVSMQNNPEYQDICGEVEVFLRARVAACVAAGISQDQIVLDPGFGFAKNLAHNLELFRRLPEIVAWGYPVLVGVSRKSMIGALTGRTVAERLAGSVAMAAMAVERGAHIIRAHDVKETVDAVRIAQALKFEKIENV</sequence>
<dbReference type="PROSITE" id="PS50972">
    <property type="entry name" value="PTERIN_BINDING"/>
    <property type="match status" value="1"/>
</dbReference>
<dbReference type="AlphaFoldDB" id="A0A127M2F6"/>
<dbReference type="GO" id="GO:0005829">
    <property type="term" value="C:cytosol"/>
    <property type="evidence" value="ECO:0007669"/>
    <property type="project" value="TreeGrafter"/>
</dbReference>
<dbReference type="GO" id="GO:0046872">
    <property type="term" value="F:metal ion binding"/>
    <property type="evidence" value="ECO:0007669"/>
    <property type="project" value="UniProtKB-KW"/>
</dbReference>
<dbReference type="InterPro" id="IPR011005">
    <property type="entry name" value="Dihydropteroate_synth-like_sf"/>
</dbReference>
<reference evidence="14 15" key="1">
    <citation type="submission" date="2015-12" db="EMBL/GenBank/DDBJ databases">
        <authorList>
            <person name="Shamseldin A."/>
            <person name="Moawad H."/>
            <person name="Abd El-Rahim W.M."/>
            <person name="Sadowsky M.J."/>
        </authorList>
    </citation>
    <scope>NUCLEOTIDE SEQUENCE [LARGE SCALE GENOMIC DNA]</scope>
    <source>
        <strain evidence="14 15">SM2</strain>
    </source>
</reference>
<dbReference type="Proteomes" id="UP000074119">
    <property type="component" value="Chromosome"/>
</dbReference>
<dbReference type="GO" id="GO:0046654">
    <property type="term" value="P:tetrahydrofolate biosynthetic process"/>
    <property type="evidence" value="ECO:0007669"/>
    <property type="project" value="UniProtKB-UniPathway"/>
</dbReference>
<dbReference type="Pfam" id="PF00809">
    <property type="entry name" value="Pterin_bind"/>
    <property type="match status" value="1"/>
</dbReference>
<dbReference type="NCBIfam" id="TIGR01496">
    <property type="entry name" value="DHPS"/>
    <property type="match status" value="1"/>
</dbReference>
<evidence type="ECO:0000256" key="12">
    <source>
        <dbReference type="RuleBase" id="RU361205"/>
    </source>
</evidence>
<dbReference type="SUPFAM" id="SSF51717">
    <property type="entry name" value="Dihydropteroate synthetase-like"/>
    <property type="match status" value="1"/>
</dbReference>
<dbReference type="STRING" id="1470434.AZF00_03445"/>
<evidence type="ECO:0000256" key="8">
    <source>
        <dbReference type="ARBA" id="ARBA00022723"/>
    </source>
</evidence>
<evidence type="ECO:0000256" key="11">
    <source>
        <dbReference type="ARBA" id="ARBA00030193"/>
    </source>
</evidence>
<gene>
    <name evidence="14" type="primary">folP</name>
    <name evidence="14" type="ORF">AZF00_03445</name>
</gene>
<evidence type="ECO:0000256" key="4">
    <source>
        <dbReference type="ARBA" id="ARBA00009503"/>
    </source>
</evidence>
<comment type="similarity">
    <text evidence="4 12">Belongs to the DHPS family.</text>
</comment>
<dbReference type="Gene3D" id="3.20.20.20">
    <property type="entry name" value="Dihydropteroate synthase-like"/>
    <property type="match status" value="1"/>
</dbReference>
<comment type="pathway">
    <text evidence="3 12">Cofactor biosynthesis; tetrahydrofolate biosynthesis; 7,8-dihydrofolate from 2-amino-4-hydroxy-6-hydroxymethyl-7,8-dihydropteridine diphosphate and 4-aminobenzoate: step 1/2.</text>
</comment>
<accession>A0A127M2F6</accession>
<keyword evidence="8 12" id="KW-0479">Metal-binding</keyword>
<comment type="cofactor">
    <cofactor evidence="2 12">
        <name>Mg(2+)</name>
        <dbReference type="ChEBI" id="CHEBI:18420"/>
    </cofactor>
</comment>
<evidence type="ECO:0000256" key="5">
    <source>
        <dbReference type="ARBA" id="ARBA00012458"/>
    </source>
</evidence>
<dbReference type="GO" id="GO:0004156">
    <property type="term" value="F:dihydropteroate synthase activity"/>
    <property type="evidence" value="ECO:0007669"/>
    <property type="project" value="UniProtKB-EC"/>
</dbReference>
<keyword evidence="10 12" id="KW-0289">Folate biosynthesis</keyword>
<dbReference type="FunFam" id="3.20.20.20:FF:000006">
    <property type="entry name" value="Dihydropteroate synthase"/>
    <property type="match status" value="1"/>
</dbReference>
<dbReference type="InterPro" id="IPR000489">
    <property type="entry name" value="Pterin-binding_dom"/>
</dbReference>
<evidence type="ECO:0000313" key="14">
    <source>
        <dbReference type="EMBL" id="AMO67412.1"/>
    </source>
</evidence>
<proteinExistence type="inferred from homology"/>
<dbReference type="EMBL" id="CP014544">
    <property type="protein sequence ID" value="AMO67412.1"/>
    <property type="molecule type" value="Genomic_DNA"/>
</dbReference>
<dbReference type="PROSITE" id="PS00793">
    <property type="entry name" value="DHPS_2"/>
    <property type="match status" value="1"/>
</dbReference>
<evidence type="ECO:0000256" key="9">
    <source>
        <dbReference type="ARBA" id="ARBA00022842"/>
    </source>
</evidence>
<evidence type="ECO:0000256" key="3">
    <source>
        <dbReference type="ARBA" id="ARBA00004763"/>
    </source>
</evidence>
<evidence type="ECO:0000256" key="10">
    <source>
        <dbReference type="ARBA" id="ARBA00022909"/>
    </source>
</evidence>
<dbReference type="EC" id="2.5.1.15" evidence="5 12"/>
<comment type="function">
    <text evidence="12">Catalyzes the condensation of para-aminobenzoate (pABA) with 6-hydroxymethyl-7,8-dihydropterin diphosphate (DHPt-PP) to form 7,8-dihydropteroate (H2Pte), the immediate precursor of folate derivatives.</text>
</comment>
<organism evidence="14 15">
    <name type="scientific">Zhongshania aliphaticivorans</name>
    <dbReference type="NCBI Taxonomy" id="1470434"/>
    <lineage>
        <taxon>Bacteria</taxon>
        <taxon>Pseudomonadati</taxon>
        <taxon>Pseudomonadota</taxon>
        <taxon>Gammaproteobacteria</taxon>
        <taxon>Cellvibrionales</taxon>
        <taxon>Spongiibacteraceae</taxon>
        <taxon>Zhongshania</taxon>
    </lineage>
</organism>
<evidence type="ECO:0000313" key="15">
    <source>
        <dbReference type="Proteomes" id="UP000074119"/>
    </source>
</evidence>
<dbReference type="RefSeq" id="WP_008250500.1">
    <property type="nucleotide sequence ID" value="NZ_CP014544.1"/>
</dbReference>
<dbReference type="PANTHER" id="PTHR20941">
    <property type="entry name" value="FOLATE SYNTHESIS PROTEINS"/>
    <property type="match status" value="1"/>
</dbReference>
<dbReference type="CDD" id="cd00739">
    <property type="entry name" value="DHPS"/>
    <property type="match status" value="1"/>
</dbReference>